<accession>A0A5P1EDZ2</accession>
<evidence type="ECO:0000313" key="2">
    <source>
        <dbReference type="Proteomes" id="UP000243459"/>
    </source>
</evidence>
<dbReference type="AlphaFoldDB" id="A0A5P1EDZ2"/>
<name>A0A5P1EDZ2_ASPOF</name>
<protein>
    <submittedName>
        <fullName evidence="1">Uncharacterized protein</fullName>
    </submittedName>
</protein>
<dbReference type="Proteomes" id="UP000243459">
    <property type="component" value="Chromosome 7"/>
</dbReference>
<proteinExistence type="predicted"/>
<keyword evidence="2" id="KW-1185">Reference proteome</keyword>
<organism evidence="1 2">
    <name type="scientific">Asparagus officinalis</name>
    <name type="common">Garden asparagus</name>
    <dbReference type="NCBI Taxonomy" id="4686"/>
    <lineage>
        <taxon>Eukaryota</taxon>
        <taxon>Viridiplantae</taxon>
        <taxon>Streptophyta</taxon>
        <taxon>Embryophyta</taxon>
        <taxon>Tracheophyta</taxon>
        <taxon>Spermatophyta</taxon>
        <taxon>Magnoliopsida</taxon>
        <taxon>Liliopsida</taxon>
        <taxon>Asparagales</taxon>
        <taxon>Asparagaceae</taxon>
        <taxon>Asparagoideae</taxon>
        <taxon>Asparagus</taxon>
    </lineage>
</organism>
<dbReference type="Gramene" id="ONK64108">
    <property type="protein sequence ID" value="ONK64108"/>
    <property type="gene ID" value="A4U43_C07F22160"/>
</dbReference>
<gene>
    <name evidence="1" type="ORF">A4U43_C07F22160</name>
</gene>
<dbReference type="EMBL" id="CM007387">
    <property type="protein sequence ID" value="ONK64108.1"/>
    <property type="molecule type" value="Genomic_DNA"/>
</dbReference>
<reference evidence="2" key="1">
    <citation type="journal article" date="2017" name="Nat. Commun.">
        <title>The asparagus genome sheds light on the origin and evolution of a young Y chromosome.</title>
        <authorList>
            <person name="Harkess A."/>
            <person name="Zhou J."/>
            <person name="Xu C."/>
            <person name="Bowers J.E."/>
            <person name="Van der Hulst R."/>
            <person name="Ayyampalayam S."/>
            <person name="Mercati F."/>
            <person name="Riccardi P."/>
            <person name="McKain M.R."/>
            <person name="Kakrana A."/>
            <person name="Tang H."/>
            <person name="Ray J."/>
            <person name="Groenendijk J."/>
            <person name="Arikit S."/>
            <person name="Mathioni S.M."/>
            <person name="Nakano M."/>
            <person name="Shan H."/>
            <person name="Telgmann-Rauber A."/>
            <person name="Kanno A."/>
            <person name="Yue Z."/>
            <person name="Chen H."/>
            <person name="Li W."/>
            <person name="Chen Y."/>
            <person name="Xu X."/>
            <person name="Zhang Y."/>
            <person name="Luo S."/>
            <person name="Chen H."/>
            <person name="Gao J."/>
            <person name="Mao Z."/>
            <person name="Pires J.C."/>
            <person name="Luo M."/>
            <person name="Kudrna D."/>
            <person name="Wing R.A."/>
            <person name="Meyers B.C."/>
            <person name="Yi K."/>
            <person name="Kong H."/>
            <person name="Lavrijsen P."/>
            <person name="Sunseri F."/>
            <person name="Falavigna A."/>
            <person name="Ye Y."/>
            <person name="Leebens-Mack J.H."/>
            <person name="Chen G."/>
        </authorList>
    </citation>
    <scope>NUCLEOTIDE SEQUENCE [LARGE SCALE GENOMIC DNA]</scope>
    <source>
        <strain evidence="2">cv. DH0086</strain>
    </source>
</reference>
<evidence type="ECO:0000313" key="1">
    <source>
        <dbReference type="EMBL" id="ONK64108.1"/>
    </source>
</evidence>
<sequence length="83" mass="9227">MDAAITISSRGEEKVDFSGGSDTIIDNVFRDYDEAGLQGYNLLFNWDLNDNSGAHNLNSVYYNSRHRNNQCSGPSPYNDTGCK</sequence>